<dbReference type="GO" id="GO:0046872">
    <property type="term" value="F:metal ion binding"/>
    <property type="evidence" value="ECO:0007669"/>
    <property type="project" value="InterPro"/>
</dbReference>
<comment type="pathway">
    <text evidence="3">Carbohydrate degradation.</text>
</comment>
<dbReference type="InterPro" id="IPR042253">
    <property type="entry name" value="Pglycerate_mutase_ApgM_sf"/>
</dbReference>
<keyword evidence="7" id="KW-0413">Isomerase</keyword>
<dbReference type="PANTHER" id="PTHR31209">
    <property type="entry name" value="COFACTOR-INDEPENDENT PHOSPHOGLYCERATE MUTASE"/>
    <property type="match status" value="1"/>
</dbReference>
<name>D5ED80_AMICL</name>
<dbReference type="GO" id="GO:0004619">
    <property type="term" value="F:phosphoglycerate mutase activity"/>
    <property type="evidence" value="ECO:0007669"/>
    <property type="project" value="UniProtKB-EC"/>
</dbReference>
<feature type="domain" description="Metalloenzyme" evidence="6">
    <location>
        <begin position="17"/>
        <end position="392"/>
    </location>
</feature>
<dbReference type="InterPro" id="IPR006124">
    <property type="entry name" value="Metalloenzyme"/>
</dbReference>
<dbReference type="Gene3D" id="3.40.720.10">
    <property type="entry name" value="Alkaline Phosphatase, subunit A"/>
    <property type="match status" value="1"/>
</dbReference>
<evidence type="ECO:0000256" key="3">
    <source>
        <dbReference type="ARBA" id="ARBA00004921"/>
    </source>
</evidence>
<dbReference type="Pfam" id="PF01676">
    <property type="entry name" value="Metalloenzyme"/>
    <property type="match status" value="1"/>
</dbReference>
<accession>D5ED80</accession>
<dbReference type="PIRSF" id="PIRSF006392">
    <property type="entry name" value="IPGAM_arch"/>
    <property type="match status" value="1"/>
</dbReference>
<dbReference type="EC" id="5.4.2.-" evidence="7"/>
<evidence type="ECO:0000259" key="6">
    <source>
        <dbReference type="Pfam" id="PF01676"/>
    </source>
</evidence>
<sequence>MHSRMSLLHSLATDNEKKMVLLVMDGLGGVQGADGLTELEKAQTPLMDRLAAESELGLLSMVDVGITPGSGPGHLSLFGYDPLSWSIGRGILEALGVGAHVGAGDICARGNFCTVGSEGIIVDRRAGRIPTEESAKVVKKLQDAIRSIDDVQVTFYPGLEHRFVVVFSGEGLCEEVNDADPQKEGLPMRWAVAQNEKARRTEEIINAFIKEVWDVLNDEHPANGCLLRGFSSAPHIPSLGELYKIKPVALATYPMYRGLASLVGMDVRDAGETLEQLFHAVGTYWDDYNFFYVHVKYTDSRGEDGNFSEKVRVIEDVDRLLPKILDLRPDVLAITGDHSTPAILAGHSWHDVPLLLWSPYARRSGAAEFGEKSCAQGNIGHMQGEKLMGLMLAHSLKLNKYGA</sequence>
<dbReference type="InterPro" id="IPR017850">
    <property type="entry name" value="Alkaline_phosphatase_core_sf"/>
</dbReference>
<dbReference type="RefSeq" id="WP_013047778.1">
    <property type="nucleotide sequence ID" value="NC_014011.1"/>
</dbReference>
<dbReference type="PANTHER" id="PTHR31209:SF0">
    <property type="entry name" value="METALLOENZYME DOMAIN-CONTAINING PROTEIN"/>
    <property type="match status" value="1"/>
</dbReference>
<keyword evidence="5" id="KW-0324">Glycolysis</keyword>
<dbReference type="HOGENOM" id="CLU_034906_2_0_0"/>
<evidence type="ECO:0000256" key="2">
    <source>
        <dbReference type="ARBA" id="ARBA00002315"/>
    </source>
</evidence>
<gene>
    <name evidence="7" type="ordered locus">Amico_0369</name>
</gene>
<dbReference type="Proteomes" id="UP000002366">
    <property type="component" value="Chromosome"/>
</dbReference>
<dbReference type="Pfam" id="PF10143">
    <property type="entry name" value="PhosphMutase"/>
    <property type="match status" value="1"/>
</dbReference>
<proteinExistence type="inferred from homology"/>
<dbReference type="AlphaFoldDB" id="D5ED80"/>
<evidence type="ECO:0000313" key="8">
    <source>
        <dbReference type="Proteomes" id="UP000002366"/>
    </source>
</evidence>
<dbReference type="OrthoDB" id="9804453at2"/>
<comment type="catalytic activity">
    <reaction evidence="1">
        <text>(2R)-2-phosphoglycerate = (2R)-3-phosphoglycerate</text>
        <dbReference type="Rhea" id="RHEA:15901"/>
        <dbReference type="ChEBI" id="CHEBI:58272"/>
        <dbReference type="ChEBI" id="CHEBI:58289"/>
        <dbReference type="EC" id="5.4.2.12"/>
    </reaction>
</comment>
<dbReference type="SUPFAM" id="SSF53649">
    <property type="entry name" value="Alkaline phosphatase-like"/>
    <property type="match status" value="1"/>
</dbReference>
<dbReference type="CDD" id="cd16011">
    <property type="entry name" value="iPGM_like"/>
    <property type="match status" value="1"/>
</dbReference>
<keyword evidence="8" id="KW-1185">Reference proteome</keyword>
<evidence type="ECO:0000313" key="7">
    <source>
        <dbReference type="EMBL" id="ADE56512.1"/>
    </source>
</evidence>
<keyword evidence="7" id="KW-0670">Pyruvate</keyword>
<comment type="similarity">
    <text evidence="4">Belongs to the BPG-independent phosphoglycerate mutase family. A-PGAM subfamily.</text>
</comment>
<dbReference type="NCBIfam" id="NF003160">
    <property type="entry name" value="PRK04135.1"/>
    <property type="match status" value="1"/>
</dbReference>
<comment type="function">
    <text evidence="2">Catalyzes the interconversion of 2-phosphoglycerate and 3-phosphoglycerate.</text>
</comment>
<dbReference type="KEGG" id="aco:Amico_0369"/>
<dbReference type="Gene3D" id="3.30.70.2130">
    <property type="entry name" value="Metalloenzyme domain"/>
    <property type="match status" value="1"/>
</dbReference>
<dbReference type="NCBIfam" id="TIGR00306">
    <property type="entry name" value="apgM"/>
    <property type="match status" value="1"/>
</dbReference>
<evidence type="ECO:0000256" key="1">
    <source>
        <dbReference type="ARBA" id="ARBA00000370"/>
    </source>
</evidence>
<dbReference type="EMBL" id="CP001997">
    <property type="protein sequence ID" value="ADE56512.1"/>
    <property type="molecule type" value="Genomic_DNA"/>
</dbReference>
<evidence type="ECO:0000256" key="5">
    <source>
        <dbReference type="ARBA" id="ARBA00023152"/>
    </source>
</evidence>
<dbReference type="GO" id="GO:0006096">
    <property type="term" value="P:glycolytic process"/>
    <property type="evidence" value="ECO:0007669"/>
    <property type="project" value="UniProtKB-KW"/>
</dbReference>
<dbReference type="InterPro" id="IPR004456">
    <property type="entry name" value="Pglycerate_mutase_ApgM"/>
</dbReference>
<protein>
    <submittedName>
        <fullName evidence="7">Phosphonopyruvate decarboxylase-related protein</fullName>
        <ecNumber evidence="7">5.4.2.-</ecNumber>
    </submittedName>
</protein>
<evidence type="ECO:0000256" key="4">
    <source>
        <dbReference type="ARBA" id="ARBA00005524"/>
    </source>
</evidence>
<dbReference type="eggNOG" id="COG3635">
    <property type="taxonomic scope" value="Bacteria"/>
</dbReference>
<dbReference type="STRING" id="572547.Amico_0369"/>
<reference evidence="7 8" key="1">
    <citation type="journal article" date="2010" name="Stand. Genomic Sci.">
        <title>Complete genome sequence of Aminobacterium colombiense type strain (ALA-1).</title>
        <authorList>
            <person name="Chertkov O."/>
            <person name="Sikorski J."/>
            <person name="Brambilla E."/>
            <person name="Lapidus A."/>
            <person name="Copeland A."/>
            <person name="Glavina Del Rio T."/>
            <person name="Nolan M."/>
            <person name="Lucas S."/>
            <person name="Tice H."/>
            <person name="Cheng J.F."/>
            <person name="Han C."/>
            <person name="Detter J.C."/>
            <person name="Bruce D."/>
            <person name="Tapia R."/>
            <person name="Goodwin L."/>
            <person name="Pitluck S."/>
            <person name="Liolios K."/>
            <person name="Ivanova N."/>
            <person name="Mavromatis K."/>
            <person name="Ovchinnikova G."/>
            <person name="Pati A."/>
            <person name="Chen A."/>
            <person name="Palaniappan K."/>
            <person name="Land M."/>
            <person name="Hauser L."/>
            <person name="Chang Y.J."/>
            <person name="Jeffries C.D."/>
            <person name="Spring S."/>
            <person name="Rohde M."/>
            <person name="Goker M."/>
            <person name="Bristow J."/>
            <person name="Eisen J.A."/>
            <person name="Markowitz V."/>
            <person name="Hugenholtz P."/>
            <person name="Kyrpides N.C."/>
            <person name="Klenk H.P."/>
        </authorList>
    </citation>
    <scope>NUCLEOTIDE SEQUENCE [LARGE SCALE GENOMIC DNA]</scope>
    <source>
        <strain evidence="8">DSM 12261 / ALA-1</strain>
    </source>
</reference>
<organism evidence="7 8">
    <name type="scientific">Aminobacterium colombiense (strain DSM 12261 / ALA-1)</name>
    <dbReference type="NCBI Taxonomy" id="572547"/>
    <lineage>
        <taxon>Bacteria</taxon>
        <taxon>Thermotogati</taxon>
        <taxon>Synergistota</taxon>
        <taxon>Synergistia</taxon>
        <taxon>Synergistales</taxon>
        <taxon>Aminobacteriaceae</taxon>
        <taxon>Aminobacterium</taxon>
    </lineage>
</organism>